<dbReference type="Gene3D" id="3.40.630.30">
    <property type="match status" value="1"/>
</dbReference>
<dbReference type="PANTHER" id="PTHR43792">
    <property type="entry name" value="GNAT FAMILY, PUTATIVE (AFU_ORTHOLOGUE AFUA_3G00765)-RELATED-RELATED"/>
    <property type="match status" value="1"/>
</dbReference>
<keyword evidence="3" id="KW-1185">Reference proteome</keyword>
<name>A0ABY3RQ36_9MICO</name>
<dbReference type="PANTHER" id="PTHR43792:SF1">
    <property type="entry name" value="N-ACETYLTRANSFERASE DOMAIN-CONTAINING PROTEIN"/>
    <property type="match status" value="1"/>
</dbReference>
<dbReference type="PROSITE" id="PS51186">
    <property type="entry name" value="GNAT"/>
    <property type="match status" value="1"/>
</dbReference>
<dbReference type="InterPro" id="IPR016181">
    <property type="entry name" value="Acyl_CoA_acyltransferase"/>
</dbReference>
<dbReference type="EMBL" id="CP082781">
    <property type="protein sequence ID" value="UGS25360.1"/>
    <property type="molecule type" value="Genomic_DNA"/>
</dbReference>
<protein>
    <submittedName>
        <fullName evidence="2">GNAT family N-acetyltransferase</fullName>
    </submittedName>
</protein>
<proteinExistence type="predicted"/>
<feature type="domain" description="N-acetyltransferase" evidence="1">
    <location>
        <begin position="10"/>
        <end position="178"/>
    </location>
</feature>
<organism evidence="2 3">
    <name type="scientific">Microbacterium resistens</name>
    <dbReference type="NCBI Taxonomy" id="156977"/>
    <lineage>
        <taxon>Bacteria</taxon>
        <taxon>Bacillati</taxon>
        <taxon>Actinomycetota</taxon>
        <taxon>Actinomycetes</taxon>
        <taxon>Micrococcales</taxon>
        <taxon>Microbacteriaceae</taxon>
        <taxon>Microbacterium</taxon>
    </lineage>
</organism>
<dbReference type="RefSeq" id="WP_067245267.1">
    <property type="nucleotide sequence ID" value="NZ_CP082781.1"/>
</dbReference>
<evidence type="ECO:0000313" key="2">
    <source>
        <dbReference type="EMBL" id="UGS25360.1"/>
    </source>
</evidence>
<dbReference type="InterPro" id="IPR051531">
    <property type="entry name" value="N-acetyltransferase"/>
</dbReference>
<evidence type="ECO:0000259" key="1">
    <source>
        <dbReference type="PROSITE" id="PS51186"/>
    </source>
</evidence>
<gene>
    <name evidence="2" type="ORF">K8F61_11775</name>
</gene>
<dbReference type="SUPFAM" id="SSF55729">
    <property type="entry name" value="Acyl-CoA N-acyltransferases (Nat)"/>
    <property type="match status" value="1"/>
</dbReference>
<reference evidence="2 3" key="1">
    <citation type="submission" date="2023-01" db="EMBL/GenBank/DDBJ databases">
        <title>Characterization of estradiol degrading bacteria Microbacterium sp. MZT7 and reveal degrading genes through genome analysis.</title>
        <authorList>
            <person name="Hao P."/>
            <person name="Gao Y."/>
        </authorList>
    </citation>
    <scope>NUCLEOTIDE SEQUENCE [LARGE SCALE GENOMIC DNA]</scope>
    <source>
        <strain evidence="2 3">MZT7</strain>
    </source>
</reference>
<dbReference type="Proteomes" id="UP001199642">
    <property type="component" value="Chromosome"/>
</dbReference>
<evidence type="ECO:0000313" key="3">
    <source>
        <dbReference type="Proteomes" id="UP001199642"/>
    </source>
</evidence>
<accession>A0ABY3RQ36</accession>
<dbReference type="Pfam" id="PF13302">
    <property type="entry name" value="Acetyltransf_3"/>
    <property type="match status" value="1"/>
</dbReference>
<dbReference type="InterPro" id="IPR000182">
    <property type="entry name" value="GNAT_dom"/>
</dbReference>
<sequence length="187" mass="20389">MDAEHRTDRLLLSAPDESHLDAVHAIYADERVWTHFPSLRHTDRAQTARLLESWRRSWRDAGLGSWVVRLPESGAVIGNGGCTIRPGEGAAAAVWNLGYRLSADHHGRGYATELSRAALARAAEIAPERPVIAFLVEHNRASAAVAEKVGLTLVHRAPDVGNPDPFVQRLVYADRPLTPAQLATALS</sequence>